<sequence>MENAASTESATTEGHAETGEVRGRLDRGLGRAFRRQPRNLTSRGLTQPGYERAQVDVGPGRIVVLIPAHDEAALIGEALESLAAQTRVPDEVIVIADRCMDLTREIALAHDVKVVVTVANLEKKAGALNQVLDDLLPRLTDNDAVLVMDADGSLSPAFVAEAARRLREPEGDGPRVGGVGGVFLGYPVAGIVGHLQDNEYIRYARDVGRRKGRADVLTGTATLFSVRALRDVVRARAEDRLPSGTGVYSVHALTEDNELTLALKHLGYRCVSPKECIVGTEVMPTAPRLFHQRLRWQRGALENLREYGLTRHTAPYIVRQIMTYVGVAFVPFFLTTLLFTFLVRGAVPWSWFWFYVTGFVVAERVWSVKRGGWRAVLLAGTVVPEVVYDMFLHSGYVKALTDTMTDARETWDHTKAIAFDRQQPWWHRWDRIAGVVYMGVLLAIAVGLALVLCALGVAWITVGIVVLAGAGLAALRWSGLDPVGLVYRTGELTTAKSSTAPQGFGGVDVPADR</sequence>
<dbReference type="CDD" id="cd06423">
    <property type="entry name" value="CESA_like"/>
    <property type="match status" value="1"/>
</dbReference>
<evidence type="ECO:0000256" key="3">
    <source>
        <dbReference type="ARBA" id="ARBA00022679"/>
    </source>
</evidence>
<feature type="transmembrane region" description="Helical" evidence="5">
    <location>
        <begin position="457"/>
        <end position="475"/>
    </location>
</feature>
<dbReference type="PANTHER" id="PTHR43630">
    <property type="entry name" value="POLY-BETA-1,6-N-ACETYL-D-GLUCOSAMINE SYNTHASE"/>
    <property type="match status" value="1"/>
</dbReference>
<dbReference type="Gene3D" id="3.90.550.10">
    <property type="entry name" value="Spore Coat Polysaccharide Biosynthesis Protein SpsA, Chain A"/>
    <property type="match status" value="1"/>
</dbReference>
<dbReference type="PANTHER" id="PTHR43630:SF1">
    <property type="entry name" value="POLY-BETA-1,6-N-ACETYL-D-GLUCOSAMINE SYNTHASE"/>
    <property type="match status" value="1"/>
</dbReference>
<keyword evidence="7" id="KW-1185">Reference proteome</keyword>
<feature type="transmembrane region" description="Helical" evidence="5">
    <location>
        <begin position="321"/>
        <end position="343"/>
    </location>
</feature>
<evidence type="ECO:0000313" key="6">
    <source>
        <dbReference type="EMBL" id="WGW12293.1"/>
    </source>
</evidence>
<dbReference type="Pfam" id="PF13641">
    <property type="entry name" value="Glyco_tranf_2_3"/>
    <property type="match status" value="1"/>
</dbReference>
<dbReference type="InterPro" id="IPR029044">
    <property type="entry name" value="Nucleotide-diphossugar_trans"/>
</dbReference>
<gene>
    <name evidence="6" type="ORF">LWF01_00570</name>
</gene>
<dbReference type="EMBL" id="CP090958">
    <property type="protein sequence ID" value="WGW12293.1"/>
    <property type="molecule type" value="Genomic_DNA"/>
</dbReference>
<accession>A0ABY8QTJ3</accession>
<dbReference type="Proteomes" id="UP001209083">
    <property type="component" value="Chromosome"/>
</dbReference>
<feature type="transmembrane region" description="Helical" evidence="5">
    <location>
        <begin position="432"/>
        <end position="451"/>
    </location>
</feature>
<comment type="similarity">
    <text evidence="1">Belongs to the glycosyltransferase 2 family.</text>
</comment>
<dbReference type="SUPFAM" id="SSF53448">
    <property type="entry name" value="Nucleotide-diphospho-sugar transferases"/>
    <property type="match status" value="1"/>
</dbReference>
<feature type="compositionally biased region" description="Basic and acidic residues" evidence="4">
    <location>
        <begin position="14"/>
        <end position="29"/>
    </location>
</feature>
<keyword evidence="5" id="KW-0812">Transmembrane</keyword>
<evidence type="ECO:0000256" key="5">
    <source>
        <dbReference type="SAM" id="Phobius"/>
    </source>
</evidence>
<evidence type="ECO:0000256" key="1">
    <source>
        <dbReference type="ARBA" id="ARBA00006739"/>
    </source>
</evidence>
<feature type="transmembrane region" description="Helical" evidence="5">
    <location>
        <begin position="349"/>
        <end position="366"/>
    </location>
</feature>
<keyword evidence="2" id="KW-0328">Glycosyltransferase</keyword>
<keyword evidence="5" id="KW-0472">Membrane</keyword>
<organism evidence="6 7">
    <name type="scientific">Saxibacter everestensis</name>
    <dbReference type="NCBI Taxonomy" id="2909229"/>
    <lineage>
        <taxon>Bacteria</taxon>
        <taxon>Bacillati</taxon>
        <taxon>Actinomycetota</taxon>
        <taxon>Actinomycetes</taxon>
        <taxon>Micrococcales</taxon>
        <taxon>Brevibacteriaceae</taxon>
        <taxon>Saxibacter</taxon>
    </lineage>
</organism>
<keyword evidence="3" id="KW-0808">Transferase</keyword>
<keyword evidence="5" id="KW-1133">Transmembrane helix</keyword>
<protein>
    <submittedName>
        <fullName evidence="6">Glycosyltransferase family 2 protein</fullName>
    </submittedName>
</protein>
<proteinExistence type="inferred from homology"/>
<feature type="region of interest" description="Disordered" evidence="4">
    <location>
        <begin position="1"/>
        <end position="47"/>
    </location>
</feature>
<reference evidence="6 7" key="1">
    <citation type="submission" date="2023-05" db="EMBL/GenBank/DDBJ databases">
        <title>Lithophilousrod everest ZFBP1038 complete genpme.</title>
        <authorList>
            <person name="Tian M."/>
        </authorList>
    </citation>
    <scope>NUCLEOTIDE SEQUENCE [LARGE SCALE GENOMIC DNA]</scope>
    <source>
        <strain evidence="6 7">ZFBP1038</strain>
    </source>
</reference>
<dbReference type="RefSeq" id="WP_349639092.1">
    <property type="nucleotide sequence ID" value="NZ_CP090958.1"/>
</dbReference>
<evidence type="ECO:0000256" key="4">
    <source>
        <dbReference type="SAM" id="MobiDB-lite"/>
    </source>
</evidence>
<name>A0ABY8QTJ3_9MICO</name>
<evidence type="ECO:0000256" key="2">
    <source>
        <dbReference type="ARBA" id="ARBA00022676"/>
    </source>
</evidence>
<feature type="compositionally biased region" description="Polar residues" evidence="4">
    <location>
        <begin position="1"/>
        <end position="12"/>
    </location>
</feature>
<evidence type="ECO:0000313" key="7">
    <source>
        <dbReference type="Proteomes" id="UP001209083"/>
    </source>
</evidence>